<protein>
    <submittedName>
        <fullName evidence="2 3">Phosphotransferase</fullName>
    </submittedName>
</protein>
<dbReference type="InterPro" id="IPR011009">
    <property type="entry name" value="Kinase-like_dom_sf"/>
</dbReference>
<dbReference type="InterPro" id="IPR051678">
    <property type="entry name" value="AGP_Transferase"/>
</dbReference>
<feature type="domain" description="Aminoglycoside phosphotransferase" evidence="1">
    <location>
        <begin position="2"/>
        <end position="98"/>
    </location>
</feature>
<organism evidence="2 4">
    <name type="scientific">Glycomyces lechevalierae</name>
    <dbReference type="NCBI Taxonomy" id="256034"/>
    <lineage>
        <taxon>Bacteria</taxon>
        <taxon>Bacillati</taxon>
        <taxon>Actinomycetota</taxon>
        <taxon>Actinomycetes</taxon>
        <taxon>Glycomycetales</taxon>
        <taxon>Glycomycetaceae</taxon>
        <taxon>Glycomyces</taxon>
    </lineage>
</organism>
<keyword evidence="3" id="KW-0418">Kinase</keyword>
<dbReference type="Gene3D" id="3.90.1200.10">
    <property type="match status" value="1"/>
</dbReference>
<reference evidence="3 5" key="2">
    <citation type="submission" date="2023-07" db="EMBL/GenBank/DDBJ databases">
        <title>Sequencing the genomes of 1000 actinobacteria strains.</title>
        <authorList>
            <person name="Klenk H.-P."/>
        </authorList>
    </citation>
    <scope>NUCLEOTIDE SEQUENCE [LARGE SCALE GENOMIC DNA]</scope>
    <source>
        <strain evidence="3 5">DSM 44724</strain>
    </source>
</reference>
<evidence type="ECO:0000313" key="3">
    <source>
        <dbReference type="EMBL" id="MDR7341215.1"/>
    </source>
</evidence>
<dbReference type="AlphaFoldDB" id="A0A9X3SUN0"/>
<reference evidence="2" key="1">
    <citation type="submission" date="2022-12" db="EMBL/GenBank/DDBJ databases">
        <title>Gycomyces niveus sp.nov., a novel actinomycete isolated from soil in Shouguang.</title>
        <authorList>
            <person name="Yang X."/>
        </authorList>
    </citation>
    <scope>NUCLEOTIDE SEQUENCE</scope>
    <source>
        <strain evidence="2">DSM 44724</strain>
    </source>
</reference>
<evidence type="ECO:0000313" key="5">
    <source>
        <dbReference type="Proteomes" id="UP001183604"/>
    </source>
</evidence>
<dbReference type="PANTHER" id="PTHR21310">
    <property type="entry name" value="AMINOGLYCOSIDE PHOSPHOTRANSFERASE-RELATED-RELATED"/>
    <property type="match status" value="1"/>
</dbReference>
<dbReference type="RefSeq" id="WP_270120056.1">
    <property type="nucleotide sequence ID" value="NZ_BAAAOM010000001.1"/>
</dbReference>
<dbReference type="EMBL" id="JAVDYD010000001">
    <property type="protein sequence ID" value="MDR7341215.1"/>
    <property type="molecule type" value="Genomic_DNA"/>
</dbReference>
<name>A0A9X3SUN0_9ACTN</name>
<proteinExistence type="predicted"/>
<dbReference type="Proteomes" id="UP001145799">
    <property type="component" value="Unassembled WGS sequence"/>
</dbReference>
<dbReference type="Pfam" id="PF01636">
    <property type="entry name" value="APH"/>
    <property type="match status" value="2"/>
</dbReference>
<dbReference type="PANTHER" id="PTHR21310:SF40">
    <property type="entry name" value="AMINOGLYCOSIDE PHOSPHOTRANSFERASE DOMAIN-CONTAINING PROTEIN-RELATED"/>
    <property type="match status" value="1"/>
</dbReference>
<dbReference type="SUPFAM" id="SSF56112">
    <property type="entry name" value="Protein kinase-like (PK-like)"/>
    <property type="match status" value="1"/>
</dbReference>
<accession>A0A9X3SUN0</accession>
<dbReference type="EMBL" id="JAPZVQ010000001">
    <property type="protein sequence ID" value="MDA1383792.1"/>
    <property type="molecule type" value="Genomic_DNA"/>
</dbReference>
<dbReference type="GO" id="GO:0016301">
    <property type="term" value="F:kinase activity"/>
    <property type="evidence" value="ECO:0007669"/>
    <property type="project" value="UniProtKB-KW"/>
</dbReference>
<keyword evidence="3" id="KW-0808">Transferase</keyword>
<keyword evidence="5" id="KW-1185">Reference proteome</keyword>
<evidence type="ECO:0000313" key="4">
    <source>
        <dbReference type="Proteomes" id="UP001145799"/>
    </source>
</evidence>
<evidence type="ECO:0000313" key="2">
    <source>
        <dbReference type="EMBL" id="MDA1383792.1"/>
    </source>
</evidence>
<dbReference type="InterPro" id="IPR002575">
    <property type="entry name" value="Aminoglycoside_PTrfase"/>
</dbReference>
<comment type="caution">
    <text evidence="2">The sequence shown here is derived from an EMBL/GenBank/DDBJ whole genome shotgun (WGS) entry which is preliminary data.</text>
</comment>
<sequence length="225" mass="24160">MEQIGGGRASQVFALDDRRVLRRGAFDAAAEARLMRYLHGLGFPVPEVFAAEGADMTMERLHGRTLGAEVNAGAIGVPEAAEILLDLHDRLHEIDAPAELRGSTRGLAMDANGIRKVLHLDLHPENVVVTDAGAFLIDWTNAIAGAPEYDFAVSWAIIAGVDPGELGPELASQLAWFETARAELLAAFRERAAPPALETAVAYRFADPNTNAAESERLRKALKAS</sequence>
<dbReference type="Proteomes" id="UP001183604">
    <property type="component" value="Unassembled WGS sequence"/>
</dbReference>
<feature type="domain" description="Aminoglycoside phosphotransferase" evidence="1">
    <location>
        <begin position="117"/>
        <end position="181"/>
    </location>
</feature>
<gene>
    <name evidence="3" type="ORF">J2S69_004934</name>
    <name evidence="2" type="ORF">O2L01_02250</name>
</gene>
<evidence type="ECO:0000259" key="1">
    <source>
        <dbReference type="Pfam" id="PF01636"/>
    </source>
</evidence>